<reference evidence="3" key="2">
    <citation type="submission" date="2019-10" db="EMBL/GenBank/DDBJ databases">
        <title>Conservation and host-specific expression of non-tandemly repeated heterogenous ribosome RNA gene in arbuscular mycorrhizal fungi.</title>
        <authorList>
            <person name="Maeda T."/>
            <person name="Kobayashi Y."/>
            <person name="Nakagawa T."/>
            <person name="Ezawa T."/>
            <person name="Yamaguchi K."/>
            <person name="Bino T."/>
            <person name="Nishimoto Y."/>
            <person name="Shigenobu S."/>
            <person name="Kawaguchi M."/>
        </authorList>
    </citation>
    <scope>NUCLEOTIDE SEQUENCE</scope>
    <source>
        <strain evidence="3">HR1</strain>
    </source>
</reference>
<name>A0A2Z6RLA7_9GLOM</name>
<evidence type="ECO:0000313" key="3">
    <source>
        <dbReference type="EMBL" id="GES92271.1"/>
    </source>
</evidence>
<gene>
    <name evidence="3" type="ORF">RCL2_001905900</name>
    <name evidence="2" type="ORF">RclHR1_00030038</name>
</gene>
<dbReference type="AlphaFoldDB" id="A0A2Z6RLA7"/>
<evidence type="ECO:0000313" key="4">
    <source>
        <dbReference type="Proteomes" id="UP000247702"/>
    </source>
</evidence>
<feature type="compositionally biased region" description="Basic residues" evidence="1">
    <location>
        <begin position="123"/>
        <end position="133"/>
    </location>
</feature>
<sequence>MGKSTIRTEKNERRKNKRIEKQMKLTKPSRLPNRFILYRKRVQNSLNMDPNNPVNMRDLSNMVAQMWEKESADVKQYWDQVVKCIKLNSYYRSTFDVINGPGMSISESDITFVNDTASVSKSTKSKKNRKNKSHTSSNTFNPTISAKSSHNLNIVTIKSKFVAQRLSRYTTTDLINFGYF</sequence>
<dbReference type="STRING" id="94130.A0A2Z6RLA7"/>
<dbReference type="Gene3D" id="1.10.30.10">
    <property type="entry name" value="High mobility group box domain"/>
    <property type="match status" value="1"/>
</dbReference>
<dbReference type="InterPro" id="IPR036910">
    <property type="entry name" value="HMG_box_dom_sf"/>
</dbReference>
<dbReference type="Proteomes" id="UP000615446">
    <property type="component" value="Unassembled WGS sequence"/>
</dbReference>
<dbReference type="Proteomes" id="UP000247702">
    <property type="component" value="Unassembled WGS sequence"/>
</dbReference>
<protein>
    <recommendedName>
        <fullName evidence="5">HMG box domain-containing protein</fullName>
    </recommendedName>
</protein>
<accession>A0A2Z6RLA7</accession>
<feature type="region of interest" description="Disordered" evidence="1">
    <location>
        <begin position="118"/>
        <end position="144"/>
    </location>
</feature>
<dbReference type="SUPFAM" id="SSF47095">
    <property type="entry name" value="HMG-box"/>
    <property type="match status" value="1"/>
</dbReference>
<proteinExistence type="predicted"/>
<dbReference type="OrthoDB" id="2377523at2759"/>
<evidence type="ECO:0008006" key="5">
    <source>
        <dbReference type="Google" id="ProtNLM"/>
    </source>
</evidence>
<dbReference type="EMBL" id="BEXD01002223">
    <property type="protein sequence ID" value="GBB97481.1"/>
    <property type="molecule type" value="Genomic_DNA"/>
</dbReference>
<evidence type="ECO:0000313" key="2">
    <source>
        <dbReference type="EMBL" id="GBB97481.1"/>
    </source>
</evidence>
<dbReference type="EMBL" id="BLAL01000215">
    <property type="protein sequence ID" value="GES92271.1"/>
    <property type="molecule type" value="Genomic_DNA"/>
</dbReference>
<reference evidence="2 4" key="1">
    <citation type="submission" date="2017-11" db="EMBL/GenBank/DDBJ databases">
        <title>The genome of Rhizophagus clarus HR1 reveals common genetic basis of auxotrophy among arbuscular mycorrhizal fungi.</title>
        <authorList>
            <person name="Kobayashi Y."/>
        </authorList>
    </citation>
    <scope>NUCLEOTIDE SEQUENCE [LARGE SCALE GENOMIC DNA]</scope>
    <source>
        <strain evidence="2 4">HR1</strain>
    </source>
</reference>
<organism evidence="2 4">
    <name type="scientific">Rhizophagus clarus</name>
    <dbReference type="NCBI Taxonomy" id="94130"/>
    <lineage>
        <taxon>Eukaryota</taxon>
        <taxon>Fungi</taxon>
        <taxon>Fungi incertae sedis</taxon>
        <taxon>Mucoromycota</taxon>
        <taxon>Glomeromycotina</taxon>
        <taxon>Glomeromycetes</taxon>
        <taxon>Glomerales</taxon>
        <taxon>Glomeraceae</taxon>
        <taxon>Rhizophagus</taxon>
    </lineage>
</organism>
<comment type="caution">
    <text evidence="2">The sequence shown here is derived from an EMBL/GenBank/DDBJ whole genome shotgun (WGS) entry which is preliminary data.</text>
</comment>
<keyword evidence="4" id="KW-1185">Reference proteome</keyword>
<evidence type="ECO:0000256" key="1">
    <source>
        <dbReference type="SAM" id="MobiDB-lite"/>
    </source>
</evidence>